<dbReference type="Pfam" id="PF00278">
    <property type="entry name" value="Orn_DAP_Arg_deC"/>
    <property type="match status" value="1"/>
</dbReference>
<dbReference type="GO" id="GO:0030170">
    <property type="term" value="F:pyridoxal phosphate binding"/>
    <property type="evidence" value="ECO:0007669"/>
    <property type="project" value="UniProtKB-UniRule"/>
</dbReference>
<dbReference type="Proteomes" id="UP000014975">
    <property type="component" value="Unassembled WGS sequence"/>
</dbReference>
<feature type="binding site" evidence="5">
    <location>
        <position position="371"/>
    </location>
    <ligand>
        <name>substrate</name>
    </ligand>
</feature>
<dbReference type="UniPathway" id="UPA00034">
    <property type="reaction ID" value="UER00027"/>
</dbReference>
<dbReference type="GO" id="GO:0009089">
    <property type="term" value="P:lysine biosynthetic process via diaminopimelate"/>
    <property type="evidence" value="ECO:0007669"/>
    <property type="project" value="UniProtKB-UniRule"/>
</dbReference>
<dbReference type="PRINTS" id="PR01181">
    <property type="entry name" value="DAPDCRBXLASE"/>
</dbReference>
<feature type="binding site" evidence="5">
    <location>
        <position position="371"/>
    </location>
    <ligand>
        <name>pyridoxal 5'-phosphate</name>
        <dbReference type="ChEBI" id="CHEBI:597326"/>
    </ligand>
</feature>
<evidence type="ECO:0000256" key="8">
    <source>
        <dbReference type="RuleBase" id="RU003738"/>
    </source>
</evidence>
<comment type="caution">
    <text evidence="11">The sequence shown here is derived from an EMBL/GenBank/DDBJ whole genome shotgun (WGS) entry which is preliminary data.</text>
</comment>
<gene>
    <name evidence="5" type="primary">lysA</name>
    <name evidence="11" type="ORF">dsat_1556</name>
</gene>
<comment type="similarity">
    <text evidence="5">Belongs to the Orn/Lys/Arg decarboxylase class-II family. LysA subfamily.</text>
</comment>
<organism evidence="11 12">
    <name type="scientific">Alkalidesulfovibrio alkalitolerans DSM 16529</name>
    <dbReference type="NCBI Taxonomy" id="1121439"/>
    <lineage>
        <taxon>Bacteria</taxon>
        <taxon>Pseudomonadati</taxon>
        <taxon>Thermodesulfobacteriota</taxon>
        <taxon>Desulfovibrionia</taxon>
        <taxon>Desulfovibrionales</taxon>
        <taxon>Desulfovibrionaceae</taxon>
        <taxon>Alkalidesulfovibrio</taxon>
    </lineage>
</organism>
<keyword evidence="4 5" id="KW-0456">Lyase</keyword>
<evidence type="ECO:0000256" key="5">
    <source>
        <dbReference type="HAMAP-Rule" id="MF_02120"/>
    </source>
</evidence>
<dbReference type="InterPro" id="IPR002986">
    <property type="entry name" value="DAP_deCOOHase_LysA"/>
</dbReference>
<keyword evidence="12" id="KW-1185">Reference proteome</keyword>
<keyword evidence="5 8" id="KW-0457">Lysine biosynthesis</keyword>
<feature type="active site" description="Proton donor" evidence="7">
    <location>
        <position position="342"/>
    </location>
</feature>
<dbReference type="HAMAP" id="MF_02120">
    <property type="entry name" value="LysA"/>
    <property type="match status" value="1"/>
</dbReference>
<evidence type="ECO:0000256" key="3">
    <source>
        <dbReference type="ARBA" id="ARBA00022898"/>
    </source>
</evidence>
<dbReference type="OrthoDB" id="9802241at2"/>
<feature type="modified residue" description="N6-(pyridoxal phosphate)lysine" evidence="5 7">
    <location>
        <position position="60"/>
    </location>
</feature>
<evidence type="ECO:0000256" key="6">
    <source>
        <dbReference type="NCBIfam" id="TIGR01048"/>
    </source>
</evidence>
<feature type="binding site" evidence="5">
    <location>
        <position position="343"/>
    </location>
    <ligand>
        <name>substrate</name>
    </ligand>
</feature>
<dbReference type="InterPro" id="IPR029066">
    <property type="entry name" value="PLP-binding_barrel"/>
</dbReference>
<evidence type="ECO:0000256" key="7">
    <source>
        <dbReference type="PIRSR" id="PIRSR600183-50"/>
    </source>
</evidence>
<feature type="domain" description="Orn/DAP/Arg decarboxylase 2 C-terminal" evidence="9">
    <location>
        <begin position="30"/>
        <end position="369"/>
    </location>
</feature>
<accession>S7T1J2</accession>
<proteinExistence type="inferred from homology"/>
<dbReference type="Gene3D" id="2.40.37.10">
    <property type="entry name" value="Lyase, Ornithine Decarboxylase, Chain A, domain 1"/>
    <property type="match status" value="1"/>
</dbReference>
<dbReference type="STRING" id="1121439.dsat_1556"/>
<dbReference type="SUPFAM" id="SSF51419">
    <property type="entry name" value="PLP-binding barrel"/>
    <property type="match status" value="1"/>
</dbReference>
<comment type="subunit">
    <text evidence="5">Homodimer.</text>
</comment>
<evidence type="ECO:0000259" key="10">
    <source>
        <dbReference type="Pfam" id="PF02784"/>
    </source>
</evidence>
<dbReference type="AlphaFoldDB" id="S7T1J2"/>
<evidence type="ECO:0000313" key="11">
    <source>
        <dbReference type="EMBL" id="EPR30416.1"/>
    </source>
</evidence>
<dbReference type="InterPro" id="IPR000183">
    <property type="entry name" value="Orn/DAP/Arg_de-COase"/>
</dbReference>
<dbReference type="RefSeq" id="WP_020888252.1">
    <property type="nucleotide sequence ID" value="NZ_ATHI01000032.1"/>
</dbReference>
<feature type="binding site" evidence="5">
    <location>
        <position position="312"/>
    </location>
    <ligand>
        <name>substrate</name>
    </ligand>
</feature>
<evidence type="ECO:0000256" key="1">
    <source>
        <dbReference type="ARBA" id="ARBA00001933"/>
    </source>
</evidence>
<comment type="catalytic activity">
    <reaction evidence="5 8">
        <text>meso-2,6-diaminopimelate + H(+) = L-lysine + CO2</text>
        <dbReference type="Rhea" id="RHEA:15101"/>
        <dbReference type="ChEBI" id="CHEBI:15378"/>
        <dbReference type="ChEBI" id="CHEBI:16526"/>
        <dbReference type="ChEBI" id="CHEBI:32551"/>
        <dbReference type="ChEBI" id="CHEBI:57791"/>
        <dbReference type="EC" id="4.1.1.20"/>
    </reaction>
</comment>
<evidence type="ECO:0000256" key="4">
    <source>
        <dbReference type="ARBA" id="ARBA00023239"/>
    </source>
</evidence>
<dbReference type="EC" id="4.1.1.20" evidence="5 6"/>
<keyword evidence="5" id="KW-0028">Amino-acid biosynthesis</keyword>
<sequence length="415" mass="45858">MNHFEYRNDRLFAEDVPVEEIVARFGTPTYVYSSATFRRHFEAFDSAFARLPHMVCYSVKANSNIHILRLLAEKGAGVDIVSGGELYRALKAGVPGGRIVFSGVAKTADEIEDALKAGILMFNAESLDELKAIDATAARLGKKARVALRINPDVDPKTHPYISTGMKKNKFGLDMETALVGYEMARDMTNVEPVGIDCHIGSQLTTLEPFLEALDKVLGFYRRLKDMGIEVTYLDLGGGLGITYNEEEPPHPSAFGEALTERLKDLPLTLILEPGRVISGNAGILAFRTLYTKTTPVKKFLIVDAAMNDLVRPSLYGSYHRIEEVAKMGRPVEIVDIVGGICESTDFLARDREMPAVEPGEYLAAFSAGAYGMTMSSQYNSRRRAAEVLVDGAKVRLIRRRETYDDIIAPEMESE</sequence>
<dbReference type="PRINTS" id="PR01179">
    <property type="entry name" value="ODADCRBXLASE"/>
</dbReference>
<dbReference type="EMBL" id="ATHI01000032">
    <property type="protein sequence ID" value="EPR30416.1"/>
    <property type="molecule type" value="Genomic_DNA"/>
</dbReference>
<dbReference type="eggNOG" id="COG0019">
    <property type="taxonomic scope" value="Bacteria"/>
</dbReference>
<dbReference type="NCBIfam" id="TIGR01048">
    <property type="entry name" value="lysA"/>
    <property type="match status" value="1"/>
</dbReference>
<dbReference type="PANTHER" id="PTHR43727">
    <property type="entry name" value="DIAMINOPIMELATE DECARBOXYLASE"/>
    <property type="match status" value="1"/>
</dbReference>
<dbReference type="InterPro" id="IPR009006">
    <property type="entry name" value="Ala_racemase/Decarboxylase_C"/>
</dbReference>
<dbReference type="Gene3D" id="3.20.20.10">
    <property type="entry name" value="Alanine racemase"/>
    <property type="match status" value="1"/>
</dbReference>
<feature type="binding site" evidence="5">
    <location>
        <position position="316"/>
    </location>
    <ligand>
        <name>substrate</name>
    </ligand>
</feature>
<dbReference type="FunFam" id="3.20.20.10:FF:000003">
    <property type="entry name" value="Diaminopimelate decarboxylase"/>
    <property type="match status" value="1"/>
</dbReference>
<comment type="pathway">
    <text evidence="5 8">Amino-acid biosynthesis; L-lysine biosynthesis via DAP pathway; L-lysine from DL-2,6-diaminopimelate: step 1/1.</text>
</comment>
<evidence type="ECO:0000313" key="12">
    <source>
        <dbReference type="Proteomes" id="UP000014975"/>
    </source>
</evidence>
<dbReference type="InterPro" id="IPR022657">
    <property type="entry name" value="De-COase2_CS"/>
</dbReference>
<name>S7T1J2_9BACT</name>
<keyword evidence="2 5" id="KW-0210">Decarboxylase</keyword>
<dbReference type="PANTHER" id="PTHR43727:SF2">
    <property type="entry name" value="GROUP IV DECARBOXYLASE"/>
    <property type="match status" value="1"/>
</dbReference>
<dbReference type="SUPFAM" id="SSF50621">
    <property type="entry name" value="Alanine racemase C-terminal domain-like"/>
    <property type="match status" value="1"/>
</dbReference>
<dbReference type="InterPro" id="IPR022644">
    <property type="entry name" value="De-COase2_N"/>
</dbReference>
<dbReference type="PATRIC" id="fig|1121439.3.peg.2943"/>
<dbReference type="CDD" id="cd06828">
    <property type="entry name" value="PLPDE_III_DapDC"/>
    <property type="match status" value="1"/>
</dbReference>
<feature type="domain" description="Orn/DAP/Arg decarboxylase 2 N-terminal" evidence="10">
    <location>
        <begin position="35"/>
        <end position="279"/>
    </location>
</feature>
<feature type="binding site" evidence="5">
    <location>
        <begin position="273"/>
        <end position="276"/>
    </location>
    <ligand>
        <name>pyridoxal 5'-phosphate</name>
        <dbReference type="ChEBI" id="CHEBI:597326"/>
    </ligand>
</feature>
<comment type="function">
    <text evidence="5">Specifically catalyzes the decarboxylation of meso-diaminopimelate (meso-DAP) to L-lysine.</text>
</comment>
<feature type="binding site" evidence="5">
    <location>
        <position position="276"/>
    </location>
    <ligand>
        <name>substrate</name>
    </ligand>
</feature>
<comment type="cofactor">
    <cofactor evidence="1 5 7 8">
        <name>pyridoxal 5'-phosphate</name>
        <dbReference type="ChEBI" id="CHEBI:597326"/>
    </cofactor>
</comment>
<dbReference type="GO" id="GO:0008836">
    <property type="term" value="F:diaminopimelate decarboxylase activity"/>
    <property type="evidence" value="ECO:0007669"/>
    <property type="project" value="UniProtKB-UniRule"/>
</dbReference>
<reference evidence="11 12" key="1">
    <citation type="journal article" date="2013" name="Genome Announc.">
        <title>Draft genome sequences for three mercury-methylating, sulfate-reducing bacteria.</title>
        <authorList>
            <person name="Brown S.D."/>
            <person name="Hurt R.A.Jr."/>
            <person name="Gilmour C.C."/>
            <person name="Elias D.A."/>
        </authorList>
    </citation>
    <scope>NUCLEOTIDE SEQUENCE [LARGE SCALE GENOMIC DNA]</scope>
    <source>
        <strain evidence="11 12">DSM 16529</strain>
    </source>
</reference>
<feature type="binding site" evidence="5">
    <location>
        <position position="239"/>
    </location>
    <ligand>
        <name>pyridoxal 5'-phosphate</name>
        <dbReference type="ChEBI" id="CHEBI:597326"/>
    </ligand>
</feature>
<dbReference type="PROSITE" id="PS00879">
    <property type="entry name" value="ODR_DC_2_2"/>
    <property type="match status" value="1"/>
</dbReference>
<evidence type="ECO:0000259" key="9">
    <source>
        <dbReference type="Pfam" id="PF00278"/>
    </source>
</evidence>
<dbReference type="InterPro" id="IPR022643">
    <property type="entry name" value="De-COase2_C"/>
</dbReference>
<evidence type="ECO:0000256" key="2">
    <source>
        <dbReference type="ARBA" id="ARBA00022793"/>
    </source>
</evidence>
<protein>
    <recommendedName>
        <fullName evidence="5 6">Diaminopimelate decarboxylase</fullName>
        <shortName evidence="5">DAP decarboxylase</shortName>
        <shortName evidence="5">DAPDC</shortName>
        <ecNumber evidence="5 6">4.1.1.20</ecNumber>
    </recommendedName>
</protein>
<keyword evidence="3 5" id="KW-0663">Pyridoxal phosphate</keyword>
<dbReference type="Pfam" id="PF02784">
    <property type="entry name" value="Orn_Arg_deC_N"/>
    <property type="match status" value="1"/>
</dbReference>